<dbReference type="EMBL" id="VFSV01000012">
    <property type="protein sequence ID" value="TRD20777.1"/>
    <property type="molecule type" value="Genomic_DNA"/>
</dbReference>
<evidence type="ECO:0000313" key="1">
    <source>
        <dbReference type="EMBL" id="TRD20777.1"/>
    </source>
</evidence>
<gene>
    <name evidence="1" type="ORF">FEV53_09125</name>
</gene>
<comment type="caution">
    <text evidence="1">The sequence shown here is derived from an EMBL/GenBank/DDBJ whole genome shotgun (WGS) entry which is preliminary data.</text>
</comment>
<accession>A0A547Q319</accession>
<organism evidence="1 2">
    <name type="scientific">Palleronia caenipelagi</name>
    <dbReference type="NCBI Taxonomy" id="2489174"/>
    <lineage>
        <taxon>Bacteria</taxon>
        <taxon>Pseudomonadati</taxon>
        <taxon>Pseudomonadota</taxon>
        <taxon>Alphaproteobacteria</taxon>
        <taxon>Rhodobacterales</taxon>
        <taxon>Roseobacteraceae</taxon>
        <taxon>Palleronia</taxon>
    </lineage>
</organism>
<dbReference type="AlphaFoldDB" id="A0A547Q319"/>
<dbReference type="Proteomes" id="UP000318590">
    <property type="component" value="Unassembled WGS sequence"/>
</dbReference>
<protein>
    <submittedName>
        <fullName evidence="1">Glyceraldehyde-3-phosphate dehydrogenase</fullName>
    </submittedName>
</protein>
<keyword evidence="2" id="KW-1185">Reference proteome</keyword>
<dbReference type="RefSeq" id="WP_142834509.1">
    <property type="nucleotide sequence ID" value="NZ_VFSV01000012.1"/>
</dbReference>
<proteinExistence type="predicted"/>
<sequence length="46" mass="5190">MTNPIAIVLGLILVAAYAYDASQGGDGFLFLMQKQDELIEWLAFWR</sequence>
<evidence type="ECO:0000313" key="2">
    <source>
        <dbReference type="Proteomes" id="UP000318590"/>
    </source>
</evidence>
<dbReference type="OrthoDB" id="7745647at2"/>
<reference evidence="1 2" key="1">
    <citation type="submission" date="2019-06" db="EMBL/GenBank/DDBJ databases">
        <title>Paenimaribius caenipelagi gen. nov., sp. nov., isolated from a tidal flat.</title>
        <authorList>
            <person name="Yoon J.-H."/>
        </authorList>
    </citation>
    <scope>NUCLEOTIDE SEQUENCE [LARGE SCALE GENOMIC DNA]</scope>
    <source>
        <strain evidence="1 2">JBTF-M29</strain>
    </source>
</reference>
<name>A0A547Q319_9RHOB</name>